<proteinExistence type="predicted"/>
<dbReference type="AlphaFoldDB" id="A0A8S4RCA0"/>
<dbReference type="GO" id="GO:0030136">
    <property type="term" value="C:clathrin-coated vesicle"/>
    <property type="evidence" value="ECO:0007669"/>
    <property type="project" value="UniProtKB-SubCell"/>
</dbReference>
<evidence type="ECO:0000256" key="1">
    <source>
        <dbReference type="ARBA" id="ARBA00004132"/>
    </source>
</evidence>
<dbReference type="Gene3D" id="6.10.140.1000">
    <property type="match status" value="1"/>
</dbReference>
<dbReference type="GO" id="GO:0005085">
    <property type="term" value="F:guanyl-nucleotide exchange factor activity"/>
    <property type="evidence" value="ECO:0007669"/>
    <property type="project" value="InterPro"/>
</dbReference>
<comment type="caution">
    <text evidence="4">The sequence shown here is derived from an EMBL/GenBank/DDBJ whole genome shotgun (WGS) entry which is preliminary data.</text>
</comment>
<dbReference type="Gene3D" id="3.40.50.11500">
    <property type="match status" value="1"/>
</dbReference>
<dbReference type="InterPro" id="IPR005112">
    <property type="entry name" value="dDENN_dom"/>
</dbReference>
<dbReference type="Pfam" id="PF02141">
    <property type="entry name" value="DENN"/>
    <property type="match status" value="1"/>
</dbReference>
<sequence>MSWQHIFIPILPRHLADYLLAPMPFLIGVPRCVMQTVRMSEVGDVVVLDVDANELRTPFRDLESLPQDMVASLRRALSDKHALGDAVSRAFLRALVGLIGGYRDAIRIEKGQLITFNPEAFVRTRKHMQPFLKKILQSQIFQQVCV</sequence>
<evidence type="ECO:0000313" key="4">
    <source>
        <dbReference type="EMBL" id="CAH2234869.1"/>
    </source>
</evidence>
<organism evidence="4 5">
    <name type="scientific">Pararge aegeria aegeria</name>
    <dbReference type="NCBI Taxonomy" id="348720"/>
    <lineage>
        <taxon>Eukaryota</taxon>
        <taxon>Metazoa</taxon>
        <taxon>Ecdysozoa</taxon>
        <taxon>Arthropoda</taxon>
        <taxon>Hexapoda</taxon>
        <taxon>Insecta</taxon>
        <taxon>Pterygota</taxon>
        <taxon>Neoptera</taxon>
        <taxon>Endopterygota</taxon>
        <taxon>Lepidoptera</taxon>
        <taxon>Glossata</taxon>
        <taxon>Ditrysia</taxon>
        <taxon>Papilionoidea</taxon>
        <taxon>Nymphalidae</taxon>
        <taxon>Satyrinae</taxon>
        <taxon>Satyrini</taxon>
        <taxon>Parargina</taxon>
        <taxon>Pararge</taxon>
    </lineage>
</organism>
<dbReference type="PROSITE" id="PS50211">
    <property type="entry name" value="DENN"/>
    <property type="match status" value="1"/>
</dbReference>
<dbReference type="GO" id="GO:0032456">
    <property type="term" value="P:endocytic recycling"/>
    <property type="evidence" value="ECO:0007669"/>
    <property type="project" value="TreeGrafter"/>
</dbReference>
<dbReference type="PANTHER" id="PTHR13196">
    <property type="entry name" value="DENN DOMAIN-CONTAINING"/>
    <property type="match status" value="1"/>
</dbReference>
<dbReference type="InterPro" id="IPR043153">
    <property type="entry name" value="DENN_C"/>
</dbReference>
<accession>A0A8S4RCA0</accession>
<feature type="domain" description="UDENN" evidence="3">
    <location>
        <begin position="1"/>
        <end position="146"/>
    </location>
</feature>
<dbReference type="InterPro" id="IPR001194">
    <property type="entry name" value="cDENN_dom"/>
</dbReference>
<dbReference type="Proteomes" id="UP000838756">
    <property type="component" value="Unassembled WGS sequence"/>
</dbReference>
<evidence type="ECO:0000259" key="3">
    <source>
        <dbReference type="PROSITE" id="PS50211"/>
    </source>
</evidence>
<dbReference type="GO" id="GO:0005829">
    <property type="term" value="C:cytosol"/>
    <property type="evidence" value="ECO:0007669"/>
    <property type="project" value="TreeGrafter"/>
</dbReference>
<name>A0A8S4RCA0_9NEOP</name>
<dbReference type="InterPro" id="IPR037516">
    <property type="entry name" value="Tripartite_DENN"/>
</dbReference>
<evidence type="ECO:0000256" key="2">
    <source>
        <dbReference type="ARBA" id="ARBA00023329"/>
    </source>
</evidence>
<dbReference type="PANTHER" id="PTHR13196:SF14">
    <property type="entry name" value="UDENN DOMAIN-CONTAINING PROTEIN"/>
    <property type="match status" value="1"/>
</dbReference>
<gene>
    <name evidence="4" type="primary">jg2970</name>
    <name evidence="4" type="ORF">PAEG_LOCUS12596</name>
</gene>
<dbReference type="EMBL" id="CAKXAJ010025088">
    <property type="protein sequence ID" value="CAH2234869.1"/>
    <property type="molecule type" value="Genomic_DNA"/>
</dbReference>
<dbReference type="SMART" id="SM00801">
    <property type="entry name" value="dDENN"/>
    <property type="match status" value="1"/>
</dbReference>
<dbReference type="OrthoDB" id="206724at2759"/>
<evidence type="ECO:0000313" key="5">
    <source>
        <dbReference type="Proteomes" id="UP000838756"/>
    </source>
</evidence>
<keyword evidence="5" id="KW-1185">Reference proteome</keyword>
<reference evidence="4" key="1">
    <citation type="submission" date="2022-03" db="EMBL/GenBank/DDBJ databases">
        <authorList>
            <person name="Lindestad O."/>
        </authorList>
    </citation>
    <scope>NUCLEOTIDE SEQUENCE</scope>
</reference>
<dbReference type="GO" id="GO:1901981">
    <property type="term" value="F:phosphatidylinositol phosphate binding"/>
    <property type="evidence" value="ECO:0007669"/>
    <property type="project" value="TreeGrafter"/>
</dbReference>
<dbReference type="GO" id="GO:0006897">
    <property type="term" value="P:endocytosis"/>
    <property type="evidence" value="ECO:0007669"/>
    <property type="project" value="TreeGrafter"/>
</dbReference>
<keyword evidence="2" id="KW-0968">Cytoplasmic vesicle</keyword>
<comment type="subcellular location">
    <subcellularLocation>
        <location evidence="1">Cytoplasmic vesicle</location>
        <location evidence="1">Clathrin-coated vesicle</location>
    </subcellularLocation>
</comment>
<protein>
    <submittedName>
        <fullName evidence="4">Jg2970 protein</fullName>
    </submittedName>
</protein>
<dbReference type="InterPro" id="IPR040032">
    <property type="entry name" value="DENND1A/B/C"/>
</dbReference>